<proteinExistence type="predicted"/>
<dbReference type="AlphaFoldDB" id="A0A6L7F0P8"/>
<gene>
    <name evidence="2" type="ORF">GRQ65_02535</name>
</gene>
<name>A0A6L7F0P8_9ACTN</name>
<comment type="caution">
    <text evidence="2">The sequence shown here is derived from an EMBL/GenBank/DDBJ whole genome shotgun (WGS) entry which is preliminary data.</text>
</comment>
<evidence type="ECO:0000313" key="2">
    <source>
        <dbReference type="EMBL" id="MXG88424.1"/>
    </source>
</evidence>
<protein>
    <submittedName>
        <fullName evidence="2">Uncharacterized protein</fullName>
    </submittedName>
</protein>
<accession>A0A6L7F0P8</accession>
<dbReference type="EMBL" id="WUEK01000001">
    <property type="protein sequence ID" value="MXG88424.1"/>
    <property type="molecule type" value="Genomic_DNA"/>
</dbReference>
<organism evidence="2 3">
    <name type="scientific">Nocardioides flavescens</name>
    <dbReference type="NCBI Taxonomy" id="2691959"/>
    <lineage>
        <taxon>Bacteria</taxon>
        <taxon>Bacillati</taxon>
        <taxon>Actinomycetota</taxon>
        <taxon>Actinomycetes</taxon>
        <taxon>Propionibacteriales</taxon>
        <taxon>Nocardioidaceae</taxon>
        <taxon>Nocardioides</taxon>
    </lineage>
</organism>
<feature type="transmembrane region" description="Helical" evidence="1">
    <location>
        <begin position="19"/>
        <end position="39"/>
    </location>
</feature>
<reference evidence="2 3" key="1">
    <citation type="submission" date="2019-12" db="EMBL/GenBank/DDBJ databases">
        <authorList>
            <person name="Kun Z."/>
        </authorList>
    </citation>
    <scope>NUCLEOTIDE SEQUENCE [LARGE SCALE GENOMIC DNA]</scope>
    <source>
        <strain evidence="2 3">YIM 123512</strain>
    </source>
</reference>
<keyword evidence="1" id="KW-0472">Membrane</keyword>
<keyword evidence="1" id="KW-1133">Transmembrane helix</keyword>
<sequence>MIVSAAAVGAPASLPAAPIYAALIAGALALLVQVVIKLWEARSKLADRKYEVLIQYLVTADDFEAVVARMNALKVQAQQTVGDPATSVVKVLQKELQLVTTRAARLQDKRVEVEAGLLLTFSDRTTELAQAWRSTASLYASKQKTYDEYEMARSGFLDAARDEVRATRSVGPTALRYLWRRRAGNREGLPPTSH</sequence>
<keyword evidence="3" id="KW-1185">Reference proteome</keyword>
<evidence type="ECO:0000313" key="3">
    <source>
        <dbReference type="Proteomes" id="UP000473325"/>
    </source>
</evidence>
<dbReference type="Proteomes" id="UP000473325">
    <property type="component" value="Unassembled WGS sequence"/>
</dbReference>
<dbReference type="RefSeq" id="WP_160874785.1">
    <property type="nucleotide sequence ID" value="NZ_WUEK01000001.1"/>
</dbReference>
<keyword evidence="1" id="KW-0812">Transmembrane</keyword>
<evidence type="ECO:0000256" key="1">
    <source>
        <dbReference type="SAM" id="Phobius"/>
    </source>
</evidence>